<dbReference type="AlphaFoldDB" id="A0A822Z7W2"/>
<comment type="caution">
    <text evidence="1">The sequence shown here is derived from an EMBL/GenBank/DDBJ whole genome shotgun (WGS) entry which is preliminary data.</text>
</comment>
<protein>
    <submittedName>
        <fullName evidence="1">Uncharacterized protein</fullName>
    </submittedName>
</protein>
<dbReference type="EMBL" id="DUZY01000005">
    <property type="protein sequence ID" value="DAD39555.1"/>
    <property type="molecule type" value="Genomic_DNA"/>
</dbReference>
<evidence type="ECO:0000313" key="2">
    <source>
        <dbReference type="Proteomes" id="UP000607653"/>
    </source>
</evidence>
<gene>
    <name evidence="1" type="ORF">HUJ06_013878</name>
</gene>
<keyword evidence="2" id="KW-1185">Reference proteome</keyword>
<reference evidence="1 2" key="1">
    <citation type="journal article" date="2020" name="Mol. Biol. Evol.">
        <title>Distinct Expression and Methylation Patterns for Genes with Different Fates following a Single Whole-Genome Duplication in Flowering Plants.</title>
        <authorList>
            <person name="Shi T."/>
            <person name="Rahmani R.S."/>
            <person name="Gugger P.F."/>
            <person name="Wang M."/>
            <person name="Li H."/>
            <person name="Zhang Y."/>
            <person name="Li Z."/>
            <person name="Wang Q."/>
            <person name="Van de Peer Y."/>
            <person name="Marchal K."/>
            <person name="Chen J."/>
        </authorList>
    </citation>
    <scope>NUCLEOTIDE SEQUENCE [LARGE SCALE GENOMIC DNA]</scope>
    <source>
        <tissue evidence="1">Leaf</tissue>
    </source>
</reference>
<name>A0A822Z7W2_NELNU</name>
<organism evidence="1 2">
    <name type="scientific">Nelumbo nucifera</name>
    <name type="common">Sacred lotus</name>
    <dbReference type="NCBI Taxonomy" id="4432"/>
    <lineage>
        <taxon>Eukaryota</taxon>
        <taxon>Viridiplantae</taxon>
        <taxon>Streptophyta</taxon>
        <taxon>Embryophyta</taxon>
        <taxon>Tracheophyta</taxon>
        <taxon>Spermatophyta</taxon>
        <taxon>Magnoliopsida</taxon>
        <taxon>Proteales</taxon>
        <taxon>Nelumbonaceae</taxon>
        <taxon>Nelumbo</taxon>
    </lineage>
</organism>
<dbReference type="Proteomes" id="UP000607653">
    <property type="component" value="Unassembled WGS sequence"/>
</dbReference>
<proteinExistence type="predicted"/>
<evidence type="ECO:0000313" key="1">
    <source>
        <dbReference type="EMBL" id="DAD39555.1"/>
    </source>
</evidence>
<sequence length="27" mass="3318">MPMMKRYYEPPQSITELRAIAFVKWKC</sequence>
<accession>A0A822Z7W2</accession>